<evidence type="ECO:0000313" key="2">
    <source>
        <dbReference type="EMBL" id="KAJ7073299.1"/>
    </source>
</evidence>
<comment type="caution">
    <text evidence="2">The sequence shown here is derived from an EMBL/GenBank/DDBJ whole genome shotgun (WGS) entry which is preliminary data.</text>
</comment>
<evidence type="ECO:0000256" key="1">
    <source>
        <dbReference type="SAM" id="MobiDB-lite"/>
    </source>
</evidence>
<reference evidence="2" key="1">
    <citation type="submission" date="2023-03" db="EMBL/GenBank/DDBJ databases">
        <title>Massive genome expansion in bonnet fungi (Mycena s.s.) driven by repeated elements and novel gene families across ecological guilds.</title>
        <authorList>
            <consortium name="Lawrence Berkeley National Laboratory"/>
            <person name="Harder C.B."/>
            <person name="Miyauchi S."/>
            <person name="Viragh M."/>
            <person name="Kuo A."/>
            <person name="Thoen E."/>
            <person name="Andreopoulos B."/>
            <person name="Lu D."/>
            <person name="Skrede I."/>
            <person name="Drula E."/>
            <person name="Henrissat B."/>
            <person name="Morin E."/>
            <person name="Kohler A."/>
            <person name="Barry K."/>
            <person name="LaButti K."/>
            <person name="Morin E."/>
            <person name="Salamov A."/>
            <person name="Lipzen A."/>
            <person name="Mereny Z."/>
            <person name="Hegedus B."/>
            <person name="Baldrian P."/>
            <person name="Stursova M."/>
            <person name="Weitz H."/>
            <person name="Taylor A."/>
            <person name="Grigoriev I.V."/>
            <person name="Nagy L.G."/>
            <person name="Martin F."/>
            <person name="Kauserud H."/>
        </authorList>
    </citation>
    <scope>NUCLEOTIDE SEQUENCE</scope>
    <source>
        <strain evidence="2">CBHHK173m</strain>
    </source>
</reference>
<feature type="compositionally biased region" description="Basic and acidic residues" evidence="1">
    <location>
        <begin position="188"/>
        <end position="207"/>
    </location>
</feature>
<proteinExistence type="predicted"/>
<gene>
    <name evidence="2" type="ORF">B0H15DRAFT_806821</name>
</gene>
<dbReference type="Proteomes" id="UP001222325">
    <property type="component" value="Unassembled WGS sequence"/>
</dbReference>
<dbReference type="AlphaFoldDB" id="A0AAD6XIJ1"/>
<protein>
    <submittedName>
        <fullName evidence="2">Uncharacterized protein</fullName>
    </submittedName>
</protein>
<dbReference type="EMBL" id="JARJCN010000117">
    <property type="protein sequence ID" value="KAJ7073299.1"/>
    <property type="molecule type" value="Genomic_DNA"/>
</dbReference>
<evidence type="ECO:0000313" key="3">
    <source>
        <dbReference type="Proteomes" id="UP001222325"/>
    </source>
</evidence>
<name>A0AAD6XIJ1_9AGAR</name>
<organism evidence="2 3">
    <name type="scientific">Mycena belliarum</name>
    <dbReference type="NCBI Taxonomy" id="1033014"/>
    <lineage>
        <taxon>Eukaryota</taxon>
        <taxon>Fungi</taxon>
        <taxon>Dikarya</taxon>
        <taxon>Basidiomycota</taxon>
        <taxon>Agaricomycotina</taxon>
        <taxon>Agaricomycetes</taxon>
        <taxon>Agaricomycetidae</taxon>
        <taxon>Agaricales</taxon>
        <taxon>Marasmiineae</taxon>
        <taxon>Mycenaceae</taxon>
        <taxon>Mycena</taxon>
    </lineage>
</organism>
<sequence>MSFQESAAVSGVVIRDMRPRRNTSLMWENVQFREEMLQARQKAEWGGGLIRNDVAMHHTTCFPPATIPAPHVQATAAADGVELPGQGRIKVSIQIANSERSNTGAEEIQVCCAAGLEADEQALSQGIAMRVPRALCLRAVGSGPSAQAAHVALPIPWEARRREEADGNGRNGVQGAFLLFHAQVHTVEPQDNRERAEARTHVEERPGRVRRSGIGAGEDADAPQAHVQREALQARVLCQVEKGSDLGWGACGVA</sequence>
<keyword evidence="3" id="KW-1185">Reference proteome</keyword>
<feature type="region of interest" description="Disordered" evidence="1">
    <location>
        <begin position="188"/>
        <end position="224"/>
    </location>
</feature>
<accession>A0AAD6XIJ1</accession>